<dbReference type="Proteomes" id="UP001186974">
    <property type="component" value="Unassembled WGS sequence"/>
</dbReference>
<comment type="caution">
    <text evidence="1">The sequence shown here is derived from an EMBL/GenBank/DDBJ whole genome shotgun (WGS) entry which is preliminary data.</text>
</comment>
<dbReference type="EMBL" id="JAWDJW010010850">
    <property type="protein sequence ID" value="KAK3045246.1"/>
    <property type="molecule type" value="Genomic_DNA"/>
</dbReference>
<keyword evidence="2" id="KW-1185">Reference proteome</keyword>
<protein>
    <submittedName>
        <fullName evidence="1">Uncharacterized protein</fullName>
    </submittedName>
</protein>
<sequence length="291" mass="31316">KIARIKKGIEESRKGHADDGAKRSDSSARSEKSTASVESAVADEKESKVESEPTGDAEEAATTASSESETANDGVSASGEGDWVPGQDVQVDHPKILDILVTFLSDSSDEEIQLTALRWIDSLFDICPDDILLFIPRLLSQVLPAMSSEVDQVRQAANRVNTSLMDYAASLSDEPSNPGNYPPGTLMPPQANGVRENTAQERRESAISTKGAKTAYRDAVVDTRPADNKPLPEPPTSPSADEPSPEPSPAVDLDYEGAVNALTLQFLNEHEATRVAALAWLIMLHRKAPRK</sequence>
<organism evidence="1 2">
    <name type="scientific">Coniosporium uncinatum</name>
    <dbReference type="NCBI Taxonomy" id="93489"/>
    <lineage>
        <taxon>Eukaryota</taxon>
        <taxon>Fungi</taxon>
        <taxon>Dikarya</taxon>
        <taxon>Ascomycota</taxon>
        <taxon>Pezizomycotina</taxon>
        <taxon>Dothideomycetes</taxon>
        <taxon>Dothideomycetes incertae sedis</taxon>
        <taxon>Coniosporium</taxon>
    </lineage>
</organism>
<accession>A0ACC3CVF8</accession>
<gene>
    <name evidence="1" type="ORF">LTS18_014238</name>
</gene>
<feature type="non-terminal residue" evidence="1">
    <location>
        <position position="1"/>
    </location>
</feature>
<evidence type="ECO:0000313" key="2">
    <source>
        <dbReference type="Proteomes" id="UP001186974"/>
    </source>
</evidence>
<feature type="non-terminal residue" evidence="1">
    <location>
        <position position="291"/>
    </location>
</feature>
<proteinExistence type="predicted"/>
<evidence type="ECO:0000313" key="1">
    <source>
        <dbReference type="EMBL" id="KAK3045246.1"/>
    </source>
</evidence>
<name>A0ACC3CVF8_9PEZI</name>
<reference evidence="1" key="1">
    <citation type="submission" date="2024-09" db="EMBL/GenBank/DDBJ databases">
        <title>Black Yeasts Isolated from many extreme environments.</title>
        <authorList>
            <person name="Coleine C."/>
            <person name="Stajich J.E."/>
            <person name="Selbmann L."/>
        </authorList>
    </citation>
    <scope>NUCLEOTIDE SEQUENCE</scope>
    <source>
        <strain evidence="1">CCFEE 5737</strain>
    </source>
</reference>